<protein>
    <submittedName>
        <fullName evidence="1">Uncharacterized protein</fullName>
    </submittedName>
</protein>
<gene>
    <name evidence="1" type="ORF">CTT34_10320</name>
</gene>
<dbReference type="KEGG" id="hmd:CTT34_10320"/>
<dbReference type="Pfam" id="PF18906">
    <property type="entry name" value="Phage_tube_2"/>
    <property type="match status" value="1"/>
</dbReference>
<dbReference type="InterPro" id="IPR044000">
    <property type="entry name" value="Phage_tube_2"/>
</dbReference>
<evidence type="ECO:0000313" key="1">
    <source>
        <dbReference type="EMBL" id="QHD51556.1"/>
    </source>
</evidence>
<name>A0A857GSG0_9GAMM</name>
<reference evidence="1 2" key="1">
    <citation type="submission" date="2017-10" db="EMBL/GenBank/DDBJ databases">
        <title>Coral associated bacteria.</title>
        <authorList>
            <person name="Wang X."/>
        </authorList>
    </citation>
    <scope>NUCLEOTIDE SEQUENCE [LARGE SCALE GENOMIC DNA]</scope>
    <source>
        <strain evidence="1 2">SCSIO 43005</strain>
    </source>
</reference>
<dbReference type="OrthoDB" id="6571799at2"/>
<dbReference type="Proteomes" id="UP000463949">
    <property type="component" value="Chromosome"/>
</dbReference>
<accession>A0A857GSG0</accession>
<dbReference type="AlphaFoldDB" id="A0A857GSG0"/>
<proteinExistence type="predicted"/>
<organism evidence="1 2">
    <name type="scientific">Vreelandella aquamarina</name>
    <dbReference type="NCBI Taxonomy" id="77097"/>
    <lineage>
        <taxon>Bacteria</taxon>
        <taxon>Pseudomonadati</taxon>
        <taxon>Pseudomonadota</taxon>
        <taxon>Gammaproteobacteria</taxon>
        <taxon>Oceanospirillales</taxon>
        <taxon>Halomonadaceae</taxon>
        <taxon>Vreelandella</taxon>
    </lineage>
</organism>
<evidence type="ECO:0000313" key="2">
    <source>
        <dbReference type="Proteomes" id="UP000463949"/>
    </source>
</evidence>
<sequence length="248" mass="26311">MITSLDYQGDLSAEFSAVSFDQLLEAAFYGDWTADVLEVGSSRHTFTHVKGYQDIGVWATFRGLHIGTLALEIPEEGKITCTFTGMALESEDGTTNPTTGDTINPPTETVPMGSATSVGDVLINGQTLAGEACVSALSMTIDNTMQVQRCLGRAGPGALIATRANITGQVTLAWSAASYQIWKKMLTREAVGIVFPLEDAAGNSYTFEIPAAELDGDLPDGGNESIIQVQLNFTAKLTPVKVTRVLAP</sequence>
<dbReference type="EMBL" id="CP024621">
    <property type="protein sequence ID" value="QHD51556.1"/>
    <property type="molecule type" value="Genomic_DNA"/>
</dbReference>